<dbReference type="RefSeq" id="XP_002683169.1">
    <property type="nucleotide sequence ID" value="XM_002683123.1"/>
</dbReference>
<dbReference type="OMA" id="WCMIYDT"/>
<dbReference type="InterPro" id="IPR006370">
    <property type="entry name" value="HB_polyprenyltransferase-like"/>
</dbReference>
<dbReference type="PROSITE" id="PS00943">
    <property type="entry name" value="UBIA"/>
    <property type="match status" value="1"/>
</dbReference>
<dbReference type="GO" id="GO:0008412">
    <property type="term" value="F:4-hydroxybenzoate polyprenyltransferase activity"/>
    <property type="evidence" value="ECO:0007669"/>
    <property type="project" value="UniProtKB-EC"/>
</dbReference>
<organism evidence="10">
    <name type="scientific">Naegleria gruberi</name>
    <name type="common">Amoeba</name>
    <dbReference type="NCBI Taxonomy" id="5762"/>
    <lineage>
        <taxon>Eukaryota</taxon>
        <taxon>Discoba</taxon>
        <taxon>Heterolobosea</taxon>
        <taxon>Tetramitia</taxon>
        <taxon>Eutetramitia</taxon>
        <taxon>Vahlkampfiidae</taxon>
        <taxon>Naegleria</taxon>
    </lineage>
</organism>
<feature type="transmembrane region" description="Helical" evidence="8">
    <location>
        <begin position="92"/>
        <end position="112"/>
    </location>
</feature>
<keyword evidence="8" id="KW-0414">Isoprene biosynthesis</keyword>
<keyword evidence="4 8" id="KW-0808">Transferase</keyword>
<keyword evidence="5 8" id="KW-0812">Transmembrane</keyword>
<evidence type="ECO:0000313" key="9">
    <source>
        <dbReference type="EMBL" id="EFC50425.1"/>
    </source>
</evidence>
<feature type="transmembrane region" description="Helical" evidence="8">
    <location>
        <begin position="118"/>
        <end position="136"/>
    </location>
</feature>
<feature type="transmembrane region" description="Helical" evidence="8">
    <location>
        <begin position="48"/>
        <end position="71"/>
    </location>
</feature>
<dbReference type="EC" id="2.5.1.39" evidence="8"/>
<evidence type="ECO:0000256" key="8">
    <source>
        <dbReference type="HAMAP-Rule" id="MF_03189"/>
    </source>
</evidence>
<name>D2UY80_NAEGR</name>
<evidence type="ECO:0000256" key="6">
    <source>
        <dbReference type="ARBA" id="ARBA00022989"/>
    </source>
</evidence>
<dbReference type="InterPro" id="IPR030470">
    <property type="entry name" value="UbiA_prenylTrfase_CS"/>
</dbReference>
<dbReference type="InterPro" id="IPR000537">
    <property type="entry name" value="UbiA_prenyltransferase"/>
</dbReference>
<evidence type="ECO:0000256" key="7">
    <source>
        <dbReference type="ARBA" id="ARBA00023136"/>
    </source>
</evidence>
<proteinExistence type="inferred from homology"/>
<dbReference type="InterPro" id="IPR039653">
    <property type="entry name" value="Prenyltransferase"/>
</dbReference>
<dbReference type="AlphaFoldDB" id="D2UY80"/>
<dbReference type="KEGG" id="ngr:NAEGRDRAFT_29145"/>
<evidence type="ECO:0000313" key="10">
    <source>
        <dbReference type="Proteomes" id="UP000006671"/>
    </source>
</evidence>
<dbReference type="eggNOG" id="KOG1381">
    <property type="taxonomic scope" value="Eukaryota"/>
</dbReference>
<comment type="cofactor">
    <cofactor evidence="1 8">
        <name>Mg(2+)</name>
        <dbReference type="ChEBI" id="CHEBI:18420"/>
    </cofactor>
</comment>
<dbReference type="InParanoid" id="D2UY80"/>
<feature type="transmembrane region" description="Helical" evidence="8">
    <location>
        <begin position="216"/>
        <end position="236"/>
    </location>
</feature>
<evidence type="ECO:0000256" key="3">
    <source>
        <dbReference type="ARBA" id="ARBA00005985"/>
    </source>
</evidence>
<dbReference type="CDD" id="cd13959">
    <property type="entry name" value="PT_UbiA_COQ2"/>
    <property type="match status" value="1"/>
</dbReference>
<dbReference type="InterPro" id="IPR044878">
    <property type="entry name" value="UbiA_sf"/>
</dbReference>
<dbReference type="FunFam" id="1.10.357.140:FF:000003">
    <property type="entry name" value="4-hydroxybenzoate polyprenyltransferase, mitochondrial"/>
    <property type="match status" value="1"/>
</dbReference>
<dbReference type="PANTHER" id="PTHR11048:SF28">
    <property type="entry name" value="4-HYDROXYBENZOATE POLYPRENYLTRANSFERASE, MITOCHONDRIAL"/>
    <property type="match status" value="1"/>
</dbReference>
<dbReference type="STRING" id="5762.D2UY80"/>
<dbReference type="EMBL" id="GG738845">
    <property type="protein sequence ID" value="EFC50425.1"/>
    <property type="molecule type" value="Genomic_DNA"/>
</dbReference>
<evidence type="ECO:0000256" key="1">
    <source>
        <dbReference type="ARBA" id="ARBA00001946"/>
    </source>
</evidence>
<dbReference type="GO" id="GO:0005743">
    <property type="term" value="C:mitochondrial inner membrane"/>
    <property type="evidence" value="ECO:0007669"/>
    <property type="project" value="UniProtKB-SubCell"/>
</dbReference>
<sequence>MVDSSPASIRPYLRLMRLDKPIGTWLLLYPCLWSLGLADINSLIPSPYYASLFAIGSIIMRGAGCTVNDLWDRDFDKKVERTKTRPIASGEISVRNGIIFLGAQLLTGLAVLVQFNMYTIAVGASSLFLVFTYPLMKRITYWPQSYLGLTFNWGAFVGYSALAGFCDWSIVVPLYLGSIAWTIVYDTIYAHQDKKDDKQIGVKSTALLFGERTREILTGFSLIFGALMTITGYNAGYDFIEQWPYYTAVYSSLLAAVYKIHTIDYNNSEQCMKTFVQNKWIGLVIFIGIILANLTKRKKQADNQTEKVEAK</sequence>
<evidence type="ECO:0000256" key="4">
    <source>
        <dbReference type="ARBA" id="ARBA00022679"/>
    </source>
</evidence>
<dbReference type="PANTHER" id="PTHR11048">
    <property type="entry name" value="PRENYLTRANSFERASES"/>
    <property type="match status" value="1"/>
</dbReference>
<keyword evidence="6 8" id="KW-1133">Transmembrane helix</keyword>
<dbReference type="NCBIfam" id="TIGR01474">
    <property type="entry name" value="ubiA_proteo"/>
    <property type="match status" value="1"/>
</dbReference>
<dbReference type="FunCoup" id="D2UY80">
    <property type="interactions" value="184"/>
</dbReference>
<dbReference type="GO" id="GO:0006744">
    <property type="term" value="P:ubiquinone biosynthetic process"/>
    <property type="evidence" value="ECO:0007669"/>
    <property type="project" value="UniProtKB-UniRule"/>
</dbReference>
<keyword evidence="8" id="KW-0831">Ubiquinone biosynthesis</keyword>
<keyword evidence="8" id="KW-0496">Mitochondrion</keyword>
<dbReference type="OrthoDB" id="18170at2759"/>
<accession>D2UY80</accession>
<comment type="function">
    <text evidence="8">Catalyzes the prenylation of para-hydroxybenzoate (PHB) with an all-trans polyprenyl group. Mediates the second step in the final reaction sequence of coenzyme Q (CoQ) biosynthesis, which is the condensation of the polyisoprenoid side chain with PHB, generating the first membrane-bound Q intermediate.</text>
</comment>
<reference evidence="9 10" key="1">
    <citation type="journal article" date="2010" name="Cell">
        <title>The genome of Naegleria gruberi illuminates early eukaryotic versatility.</title>
        <authorList>
            <person name="Fritz-Laylin L.K."/>
            <person name="Prochnik S.E."/>
            <person name="Ginger M.L."/>
            <person name="Dacks J.B."/>
            <person name="Carpenter M.L."/>
            <person name="Field M.C."/>
            <person name="Kuo A."/>
            <person name="Paredez A."/>
            <person name="Chapman J."/>
            <person name="Pham J."/>
            <person name="Shu S."/>
            <person name="Neupane R."/>
            <person name="Cipriano M."/>
            <person name="Mancuso J."/>
            <person name="Tu H."/>
            <person name="Salamov A."/>
            <person name="Lindquist E."/>
            <person name="Shapiro H."/>
            <person name="Lucas S."/>
            <person name="Grigoriev I.V."/>
            <person name="Cande W.Z."/>
            <person name="Fulton C."/>
            <person name="Rokhsar D.S."/>
            <person name="Dawson S.C."/>
        </authorList>
    </citation>
    <scope>NUCLEOTIDE SEQUENCE [LARGE SCALE GENOMIC DNA]</scope>
    <source>
        <strain evidence="9 10">NEG-M</strain>
    </source>
</reference>
<dbReference type="UniPathway" id="UPA00232"/>
<comment type="pathway">
    <text evidence="8">Cofactor biosynthesis; ubiquinone biosynthesis.</text>
</comment>
<keyword evidence="8" id="KW-0999">Mitochondrion inner membrane</keyword>
<dbReference type="Pfam" id="PF01040">
    <property type="entry name" value="UbiA"/>
    <property type="match status" value="1"/>
</dbReference>
<gene>
    <name evidence="9" type="ORF">NAEGRDRAFT_29145</name>
</gene>
<evidence type="ECO:0000256" key="5">
    <source>
        <dbReference type="ARBA" id="ARBA00022692"/>
    </source>
</evidence>
<protein>
    <recommendedName>
        <fullName evidence="8">4-hydroxybenzoate polyprenyltransferase, mitochondrial</fullName>
        <shortName evidence="8">4-HB polyprenyltransferase</shortName>
        <ecNumber evidence="8">2.5.1.39</ecNumber>
    </recommendedName>
    <alternativeName>
        <fullName evidence="8">Para-hydroxybenzoate--polyprenyltransferase</fullName>
        <shortName evidence="8">PHB:PPT</shortName>
        <shortName evidence="8">PHB:polyprenyltransferase</shortName>
    </alternativeName>
</protein>
<keyword evidence="10" id="KW-1185">Reference proteome</keyword>
<dbReference type="Gene3D" id="1.20.120.1780">
    <property type="entry name" value="UbiA prenyltransferase"/>
    <property type="match status" value="1"/>
</dbReference>
<dbReference type="GO" id="GO:0008299">
    <property type="term" value="P:isoprenoid biosynthetic process"/>
    <property type="evidence" value="ECO:0007669"/>
    <property type="project" value="UniProtKB-UniRule"/>
</dbReference>
<comment type="catalytic activity">
    <reaction evidence="8">
        <text>an all-trans-polyprenyl diphosphate + 4-hydroxybenzoate = a 4-hydroxy-3-(all-trans-polyprenyl)benzoate + diphosphate</text>
        <dbReference type="Rhea" id="RHEA:44504"/>
        <dbReference type="Rhea" id="RHEA-COMP:9514"/>
        <dbReference type="Rhea" id="RHEA-COMP:9564"/>
        <dbReference type="ChEBI" id="CHEBI:17879"/>
        <dbReference type="ChEBI" id="CHEBI:33019"/>
        <dbReference type="ChEBI" id="CHEBI:58914"/>
        <dbReference type="ChEBI" id="CHEBI:78396"/>
        <dbReference type="EC" id="2.5.1.39"/>
    </reaction>
</comment>
<dbReference type="Proteomes" id="UP000006671">
    <property type="component" value="Unassembled WGS sequence"/>
</dbReference>
<feature type="transmembrane region" description="Helical" evidence="8">
    <location>
        <begin position="280"/>
        <end position="295"/>
    </location>
</feature>
<keyword evidence="7 8" id="KW-0472">Membrane</keyword>
<dbReference type="Gene3D" id="1.10.357.140">
    <property type="entry name" value="UbiA prenyltransferase"/>
    <property type="match status" value="1"/>
</dbReference>
<dbReference type="VEuPathDB" id="AmoebaDB:NAEGRDRAFT_29145"/>
<dbReference type="HAMAP" id="MF_01635">
    <property type="entry name" value="UbiA"/>
    <property type="match status" value="1"/>
</dbReference>
<comment type="subcellular location">
    <subcellularLocation>
        <location evidence="2">Membrane</location>
        <topology evidence="2">Multi-pass membrane protein</topology>
    </subcellularLocation>
    <subcellularLocation>
        <location evidence="8">Mitochondrion inner membrane</location>
        <topology evidence="8">Multi-pass membrane protein</topology>
        <orientation evidence="8">Matrix side</orientation>
    </subcellularLocation>
</comment>
<comment type="similarity">
    <text evidence="3 8">Belongs to the UbiA prenyltransferase family.</text>
</comment>
<dbReference type="FunFam" id="1.20.120.1780:FF:000001">
    <property type="entry name" value="4-hydroxybenzoate octaprenyltransferase"/>
    <property type="match status" value="1"/>
</dbReference>
<dbReference type="GeneID" id="8849804"/>
<evidence type="ECO:0000256" key="2">
    <source>
        <dbReference type="ARBA" id="ARBA00004141"/>
    </source>
</evidence>